<protein>
    <submittedName>
        <fullName evidence="1">Uncharacterized protein</fullName>
    </submittedName>
</protein>
<reference evidence="2" key="1">
    <citation type="submission" date="2017-08" db="EMBL/GenBank/DDBJ databases">
        <authorList>
            <person name="Brisse S."/>
        </authorList>
    </citation>
    <scope>NUCLEOTIDE SEQUENCE [LARGE SCALE GENOMIC DNA]</scope>
    <source>
        <strain evidence="2">06D021</strain>
    </source>
</reference>
<name>A0A285B042_9ENTR</name>
<gene>
    <name evidence="1" type="ORF">KOSB73_220367</name>
</gene>
<evidence type="ECO:0000313" key="2">
    <source>
        <dbReference type="Proteomes" id="UP000220639"/>
    </source>
</evidence>
<dbReference type="Proteomes" id="UP000220639">
    <property type="component" value="Unassembled WGS sequence"/>
</dbReference>
<sequence>MFLVVLYGCFYWLFIFVKRAFMLKKTSMMATVMSNKGEFFAEMHAQNADSAGYWDSGYAAAG</sequence>
<dbReference type="EMBL" id="FZTC01000015">
    <property type="protein sequence ID" value="SNU34248.1"/>
    <property type="molecule type" value="Genomic_DNA"/>
</dbReference>
<evidence type="ECO:0000313" key="1">
    <source>
        <dbReference type="EMBL" id="SNU34248.1"/>
    </source>
</evidence>
<proteinExistence type="predicted"/>
<accession>A0A285B042</accession>
<organism evidence="1 2">
    <name type="scientific">Klebsiella grimontii</name>
    <dbReference type="NCBI Taxonomy" id="2058152"/>
    <lineage>
        <taxon>Bacteria</taxon>
        <taxon>Pseudomonadati</taxon>
        <taxon>Pseudomonadota</taxon>
        <taxon>Gammaproteobacteria</taxon>
        <taxon>Enterobacterales</taxon>
        <taxon>Enterobacteriaceae</taxon>
        <taxon>Klebsiella/Raoultella group</taxon>
        <taxon>Klebsiella</taxon>
    </lineage>
</organism>
<dbReference type="AlphaFoldDB" id="A0A285B042"/>